<evidence type="ECO:0000256" key="1">
    <source>
        <dbReference type="ARBA" id="ARBA00022741"/>
    </source>
</evidence>
<proteinExistence type="predicted"/>
<evidence type="ECO:0000256" key="2">
    <source>
        <dbReference type="ARBA" id="ARBA00023134"/>
    </source>
</evidence>
<dbReference type="SUPFAM" id="SSF52540">
    <property type="entry name" value="P-loop containing nucleoside triphosphate hydrolases"/>
    <property type="match status" value="1"/>
</dbReference>
<dbReference type="Pfam" id="PF00071">
    <property type="entry name" value="Ras"/>
    <property type="match status" value="1"/>
</dbReference>
<dbReference type="FunFam" id="3.40.50.300:FF:001447">
    <property type="entry name" value="Ras-related protein Rab-1B"/>
    <property type="match status" value="1"/>
</dbReference>
<keyword evidence="2" id="KW-0342">GTP-binding</keyword>
<dbReference type="GO" id="GO:0005525">
    <property type="term" value="F:GTP binding"/>
    <property type="evidence" value="ECO:0007669"/>
    <property type="project" value="UniProtKB-KW"/>
</dbReference>
<sequence>MSTTARPVNLGLVFVGDMSVGKTSLLSRLLYTEQPWERRRSATVGADFQVTITFNMTMTVTAHKISIVPEPQQQETHGVFKDTGGQERFRSIVPQYYRGAHGVILVYDVTKRATFDGLSWWYSDLSNHVSDSVVKILVGNKIDEANAHIEDSRQVSTSEGQQLATRMNSLFIETSAKDVIGVTEVFTNVVEKIMDIPEVWVQLAGEQATGGGNENATTTVVNEGMQPIRVDDSPPPRAGGGCAC</sequence>
<dbReference type="CDD" id="cd00154">
    <property type="entry name" value="Rab"/>
    <property type="match status" value="1"/>
</dbReference>
<dbReference type="SMART" id="SM00174">
    <property type="entry name" value="RHO"/>
    <property type="match status" value="1"/>
</dbReference>
<dbReference type="InterPro" id="IPR027417">
    <property type="entry name" value="P-loop_NTPase"/>
</dbReference>
<dbReference type="PROSITE" id="PS51419">
    <property type="entry name" value="RAB"/>
    <property type="match status" value="1"/>
</dbReference>
<dbReference type="PANTHER" id="PTHR47977">
    <property type="entry name" value="RAS-RELATED PROTEIN RAB"/>
    <property type="match status" value="1"/>
</dbReference>
<comment type="caution">
    <text evidence="3">The sequence shown here is derived from an EMBL/GenBank/DDBJ whole genome shotgun (WGS) entry which is preliminary data.</text>
</comment>
<keyword evidence="4" id="KW-1185">Reference proteome</keyword>
<dbReference type="Gene3D" id="3.40.50.300">
    <property type="entry name" value="P-loop containing nucleotide triphosphate hydrolases"/>
    <property type="match status" value="1"/>
</dbReference>
<dbReference type="SMART" id="SM00173">
    <property type="entry name" value="RAS"/>
    <property type="match status" value="1"/>
</dbReference>
<protein>
    <submittedName>
        <fullName evidence="3">Uncharacterized protein</fullName>
    </submittedName>
</protein>
<dbReference type="InterPro" id="IPR050227">
    <property type="entry name" value="Rab"/>
</dbReference>
<gene>
    <name evidence="3" type="ORF">NP233_g4908</name>
</gene>
<dbReference type="PRINTS" id="PR00449">
    <property type="entry name" value="RASTRNSFRMNG"/>
</dbReference>
<dbReference type="InterPro" id="IPR001806">
    <property type="entry name" value="Small_GTPase"/>
</dbReference>
<dbReference type="NCBIfam" id="TIGR00231">
    <property type="entry name" value="small_GTP"/>
    <property type="match status" value="1"/>
</dbReference>
<dbReference type="PROSITE" id="PS51421">
    <property type="entry name" value="RAS"/>
    <property type="match status" value="1"/>
</dbReference>
<name>A0AAD5YWV8_9AGAR</name>
<dbReference type="AlphaFoldDB" id="A0AAD5YWV8"/>
<evidence type="ECO:0000313" key="4">
    <source>
        <dbReference type="Proteomes" id="UP001213000"/>
    </source>
</evidence>
<organism evidence="3 4">
    <name type="scientific">Leucocoprinus birnbaumii</name>
    <dbReference type="NCBI Taxonomy" id="56174"/>
    <lineage>
        <taxon>Eukaryota</taxon>
        <taxon>Fungi</taxon>
        <taxon>Dikarya</taxon>
        <taxon>Basidiomycota</taxon>
        <taxon>Agaricomycotina</taxon>
        <taxon>Agaricomycetes</taxon>
        <taxon>Agaricomycetidae</taxon>
        <taxon>Agaricales</taxon>
        <taxon>Agaricineae</taxon>
        <taxon>Agaricaceae</taxon>
        <taxon>Leucocoprinus</taxon>
    </lineage>
</organism>
<dbReference type="EMBL" id="JANIEX010000276">
    <property type="protein sequence ID" value="KAJ3569667.1"/>
    <property type="molecule type" value="Genomic_DNA"/>
</dbReference>
<dbReference type="InterPro" id="IPR005225">
    <property type="entry name" value="Small_GTP-bd"/>
</dbReference>
<dbReference type="SMART" id="SM00175">
    <property type="entry name" value="RAB"/>
    <property type="match status" value="1"/>
</dbReference>
<keyword evidence="1" id="KW-0547">Nucleotide-binding</keyword>
<reference evidence="3" key="1">
    <citation type="submission" date="2022-07" db="EMBL/GenBank/DDBJ databases">
        <title>Genome Sequence of Leucocoprinus birnbaumii.</title>
        <authorList>
            <person name="Buettner E."/>
        </authorList>
    </citation>
    <scope>NUCLEOTIDE SEQUENCE</scope>
    <source>
        <strain evidence="3">VT141</strain>
    </source>
</reference>
<evidence type="ECO:0000313" key="3">
    <source>
        <dbReference type="EMBL" id="KAJ3569667.1"/>
    </source>
</evidence>
<dbReference type="Proteomes" id="UP001213000">
    <property type="component" value="Unassembled WGS sequence"/>
</dbReference>
<accession>A0AAD5YWV8</accession>
<dbReference type="GO" id="GO:0003924">
    <property type="term" value="F:GTPase activity"/>
    <property type="evidence" value="ECO:0007669"/>
    <property type="project" value="InterPro"/>
</dbReference>